<dbReference type="GO" id="GO:0006865">
    <property type="term" value="P:amino acid transport"/>
    <property type="evidence" value="ECO:0007669"/>
    <property type="project" value="TreeGrafter"/>
</dbReference>
<organism evidence="6">
    <name type="scientific">Leifsonia sp. NPDC080035</name>
    <dbReference type="NCBI Taxonomy" id="3143936"/>
    <lineage>
        <taxon>Bacteria</taxon>
        <taxon>Bacillati</taxon>
        <taxon>Actinomycetota</taxon>
        <taxon>Actinomycetes</taxon>
        <taxon>Micrococcales</taxon>
        <taxon>Microbacteriaceae</taxon>
        <taxon>Leifsonia</taxon>
    </lineage>
</organism>
<evidence type="ECO:0000259" key="5">
    <source>
        <dbReference type="SMART" id="SM00062"/>
    </source>
</evidence>
<name>A0AAU7GF85_9MICO</name>
<evidence type="ECO:0000313" key="6">
    <source>
        <dbReference type="EMBL" id="XBM48935.1"/>
    </source>
</evidence>
<reference evidence="6" key="1">
    <citation type="submission" date="2024-05" db="EMBL/GenBank/DDBJ databases">
        <title>The Natural Products Discovery Center: Release of the First 8490 Sequenced Strains for Exploring Actinobacteria Biosynthetic Diversity.</title>
        <authorList>
            <person name="Kalkreuter E."/>
            <person name="Kautsar S.A."/>
            <person name="Yang D."/>
            <person name="Bader C.D."/>
            <person name="Teijaro C.N."/>
            <person name="Fluegel L."/>
            <person name="Davis C.M."/>
            <person name="Simpson J.R."/>
            <person name="Lauterbach L."/>
            <person name="Steele A.D."/>
            <person name="Gui C."/>
            <person name="Meng S."/>
            <person name="Li G."/>
            <person name="Viehrig K."/>
            <person name="Ye F."/>
            <person name="Su P."/>
            <person name="Kiefer A.F."/>
            <person name="Nichols A."/>
            <person name="Cepeda A.J."/>
            <person name="Yan W."/>
            <person name="Fan B."/>
            <person name="Jiang Y."/>
            <person name="Adhikari A."/>
            <person name="Zheng C.-J."/>
            <person name="Schuster L."/>
            <person name="Cowan T.M."/>
            <person name="Smanski M.J."/>
            <person name="Chevrette M.G."/>
            <person name="de Carvalho L.P.S."/>
            <person name="Shen B."/>
        </authorList>
    </citation>
    <scope>NUCLEOTIDE SEQUENCE</scope>
    <source>
        <strain evidence="6">NPDC080035</strain>
    </source>
</reference>
<feature type="domain" description="Solute-binding protein family 3/N-terminal" evidence="5">
    <location>
        <begin position="50"/>
        <end position="270"/>
    </location>
</feature>
<dbReference type="Pfam" id="PF00497">
    <property type="entry name" value="SBP_bac_3"/>
    <property type="match status" value="1"/>
</dbReference>
<dbReference type="PROSITE" id="PS51257">
    <property type="entry name" value="PROKAR_LIPOPROTEIN"/>
    <property type="match status" value="1"/>
</dbReference>
<dbReference type="Gene3D" id="3.40.190.10">
    <property type="entry name" value="Periplasmic binding protein-like II"/>
    <property type="match status" value="2"/>
</dbReference>
<dbReference type="GO" id="GO:0005576">
    <property type="term" value="C:extracellular region"/>
    <property type="evidence" value="ECO:0007669"/>
    <property type="project" value="TreeGrafter"/>
</dbReference>
<proteinExistence type="inferred from homology"/>
<dbReference type="GO" id="GO:0030288">
    <property type="term" value="C:outer membrane-bounded periplasmic space"/>
    <property type="evidence" value="ECO:0007669"/>
    <property type="project" value="TreeGrafter"/>
</dbReference>
<dbReference type="PANTHER" id="PTHR30085">
    <property type="entry name" value="AMINO ACID ABC TRANSPORTER PERMEASE"/>
    <property type="match status" value="1"/>
</dbReference>
<protein>
    <submittedName>
        <fullName evidence="6">Transporter substrate-binding domain-containing protein</fullName>
    </submittedName>
</protein>
<dbReference type="PANTHER" id="PTHR30085:SF6">
    <property type="entry name" value="ABC TRANSPORTER GLUTAMINE-BINDING PROTEIN GLNH"/>
    <property type="match status" value="1"/>
</dbReference>
<dbReference type="RefSeq" id="WP_348788856.1">
    <property type="nucleotide sequence ID" value="NZ_CP157390.1"/>
</dbReference>
<gene>
    <name evidence="6" type="ORF">AAME72_03515</name>
</gene>
<keyword evidence="2" id="KW-0813">Transport</keyword>
<dbReference type="InterPro" id="IPR001638">
    <property type="entry name" value="Solute-binding_3/MltF_N"/>
</dbReference>
<dbReference type="InterPro" id="IPR051455">
    <property type="entry name" value="Bact_solute-bind_prot3"/>
</dbReference>
<evidence type="ECO:0000256" key="4">
    <source>
        <dbReference type="SAM" id="SignalP"/>
    </source>
</evidence>
<evidence type="ECO:0000256" key="2">
    <source>
        <dbReference type="ARBA" id="ARBA00022448"/>
    </source>
</evidence>
<dbReference type="AlphaFoldDB" id="A0AAU7GF85"/>
<dbReference type="SMART" id="SM00062">
    <property type="entry name" value="PBPb"/>
    <property type="match status" value="1"/>
</dbReference>
<dbReference type="EMBL" id="CP157390">
    <property type="protein sequence ID" value="XBM48935.1"/>
    <property type="molecule type" value="Genomic_DNA"/>
</dbReference>
<sequence>MHITRKAAMFAAAVAAATVLALSGCTSPSAGGGNAGGGESVLSKVLSSKTIKIGVFADAPPYGVMTSNGKYDGFDIDKANALAKSLGAKAQFVSATNASRIPMLETGKVDVIIAALTNLDERAQKVAMTRPYAAEGQVVLVPVNSPITSYADLAGRNVAATRGSVPATILASKFPEAKATLFEAVADSIQALRSNKVDALMESNSVVAGIMKDSAGQFRVLDAPQLSPSFVSFGVKQGDQLWLNYLDNFLMNYNISSSAEDSYKKWLGTDVPELIK</sequence>
<dbReference type="SUPFAM" id="SSF53850">
    <property type="entry name" value="Periplasmic binding protein-like II"/>
    <property type="match status" value="1"/>
</dbReference>
<feature type="chain" id="PRO_5043470415" evidence="4">
    <location>
        <begin position="22"/>
        <end position="276"/>
    </location>
</feature>
<evidence type="ECO:0000256" key="3">
    <source>
        <dbReference type="ARBA" id="ARBA00022729"/>
    </source>
</evidence>
<evidence type="ECO:0000256" key="1">
    <source>
        <dbReference type="ARBA" id="ARBA00010333"/>
    </source>
</evidence>
<comment type="similarity">
    <text evidence="1">Belongs to the bacterial solute-binding protein 3 family.</text>
</comment>
<feature type="signal peptide" evidence="4">
    <location>
        <begin position="1"/>
        <end position="21"/>
    </location>
</feature>
<keyword evidence="3 4" id="KW-0732">Signal</keyword>
<accession>A0AAU7GF85</accession>